<evidence type="ECO:0000313" key="1">
    <source>
        <dbReference type="EMBL" id="EGV97193.1"/>
    </source>
</evidence>
<reference evidence="2" key="1">
    <citation type="journal article" date="2011" name="Nat. Biotechnol.">
        <title>The genomic sequence of the Chinese hamster ovary (CHO)-K1 cell line.</title>
        <authorList>
            <person name="Xu X."/>
            <person name="Nagarajan H."/>
            <person name="Lewis N.E."/>
            <person name="Pan S."/>
            <person name="Cai Z."/>
            <person name="Liu X."/>
            <person name="Chen W."/>
            <person name="Xie M."/>
            <person name="Wang W."/>
            <person name="Hammond S."/>
            <person name="Andersen M.R."/>
            <person name="Neff N."/>
            <person name="Passarelli B."/>
            <person name="Koh W."/>
            <person name="Fan H.C."/>
            <person name="Wang J."/>
            <person name="Gui Y."/>
            <person name="Lee K.H."/>
            <person name="Betenbaugh M.J."/>
            <person name="Quake S.R."/>
            <person name="Famili I."/>
            <person name="Palsson B.O."/>
            <person name="Wang J."/>
        </authorList>
    </citation>
    <scope>NUCLEOTIDE SEQUENCE [LARGE SCALE GENOMIC DNA]</scope>
    <source>
        <strain evidence="2">CHO K1 cell line</strain>
    </source>
</reference>
<dbReference type="InParanoid" id="G3H0T3"/>
<evidence type="ECO:0000313" key="2">
    <source>
        <dbReference type="Proteomes" id="UP000001075"/>
    </source>
</evidence>
<name>G3H0T3_CRIGR</name>
<sequence>MVISCNGTHLMEKGIPQTSLCSLTFEENEFSLLLGLIQLLLPLVFSRNEVFSTVTQYLLCMGW</sequence>
<accession>G3H0T3</accession>
<proteinExistence type="predicted"/>
<dbReference type="AlphaFoldDB" id="G3H0T3"/>
<dbReference type="Proteomes" id="UP000001075">
    <property type="component" value="Unassembled WGS sequence"/>
</dbReference>
<organism evidence="1 2">
    <name type="scientific">Cricetulus griseus</name>
    <name type="common">Chinese hamster</name>
    <name type="synonym">Cricetulus barabensis griseus</name>
    <dbReference type="NCBI Taxonomy" id="10029"/>
    <lineage>
        <taxon>Eukaryota</taxon>
        <taxon>Metazoa</taxon>
        <taxon>Chordata</taxon>
        <taxon>Craniata</taxon>
        <taxon>Vertebrata</taxon>
        <taxon>Euteleostomi</taxon>
        <taxon>Mammalia</taxon>
        <taxon>Eutheria</taxon>
        <taxon>Euarchontoglires</taxon>
        <taxon>Glires</taxon>
        <taxon>Rodentia</taxon>
        <taxon>Myomorpha</taxon>
        <taxon>Muroidea</taxon>
        <taxon>Cricetidae</taxon>
        <taxon>Cricetinae</taxon>
        <taxon>Cricetulus</taxon>
    </lineage>
</organism>
<protein>
    <submittedName>
        <fullName evidence="1">Uncharacterized protein</fullName>
    </submittedName>
</protein>
<gene>
    <name evidence="1" type="ORF">I79_003751</name>
</gene>
<dbReference type="EMBL" id="JH000098">
    <property type="protein sequence ID" value="EGV97193.1"/>
    <property type="molecule type" value="Genomic_DNA"/>
</dbReference>